<sequence length="56" mass="5898">MEGIPGCEAWSVPSLPDQAKGGKGSGRQRADSPHPERSRNQAARKSVPLSVTITTP</sequence>
<dbReference type="Proteomes" id="UP000006180">
    <property type="component" value="Chromosome"/>
</dbReference>
<proteinExistence type="predicted"/>
<dbReference type="HOGENOM" id="CLU_3011889_0_0_5"/>
<reference evidence="2 3" key="1">
    <citation type="journal article" date="2012" name="J. Bacteriol.">
        <title>Complete genome sequence of the broad-host-range strain Sinorhizobium fredii USDA257.</title>
        <authorList>
            <person name="Schuldes J."/>
            <person name="Rodriguez Orbegoso M."/>
            <person name="Schmeisser C."/>
            <person name="Krishnan H.B."/>
            <person name="Daniel R."/>
            <person name="Streit W.R."/>
        </authorList>
    </citation>
    <scope>NUCLEOTIDE SEQUENCE [LARGE SCALE GENOMIC DNA]</scope>
    <source>
        <strain evidence="2 3">USDA 257</strain>
    </source>
</reference>
<name>I3WZP0_SINF2</name>
<gene>
    <name evidence="2" type="ORF">USDA257_c05000</name>
</gene>
<evidence type="ECO:0000256" key="1">
    <source>
        <dbReference type="SAM" id="MobiDB-lite"/>
    </source>
</evidence>
<feature type="region of interest" description="Disordered" evidence="1">
    <location>
        <begin position="1"/>
        <end position="56"/>
    </location>
</feature>
<protein>
    <submittedName>
        <fullName evidence="2">Uncharacterized protein</fullName>
    </submittedName>
</protein>
<evidence type="ECO:0000313" key="2">
    <source>
        <dbReference type="EMBL" id="AFL49096.1"/>
    </source>
</evidence>
<feature type="compositionally biased region" description="Basic and acidic residues" evidence="1">
    <location>
        <begin position="28"/>
        <end position="39"/>
    </location>
</feature>
<dbReference type="STRING" id="1185652.USDA257_c05000"/>
<dbReference type="KEGG" id="sfd:USDA257_c05000"/>
<evidence type="ECO:0000313" key="3">
    <source>
        <dbReference type="Proteomes" id="UP000006180"/>
    </source>
</evidence>
<organism evidence="2 3">
    <name type="scientific">Sinorhizobium fredii (strain USDA 257)</name>
    <dbReference type="NCBI Taxonomy" id="1185652"/>
    <lineage>
        <taxon>Bacteria</taxon>
        <taxon>Pseudomonadati</taxon>
        <taxon>Pseudomonadota</taxon>
        <taxon>Alphaproteobacteria</taxon>
        <taxon>Hyphomicrobiales</taxon>
        <taxon>Rhizobiaceae</taxon>
        <taxon>Sinorhizobium/Ensifer group</taxon>
        <taxon>Sinorhizobium</taxon>
    </lineage>
</organism>
<accession>I3WZP0</accession>
<dbReference type="EMBL" id="CP003563">
    <property type="protein sequence ID" value="AFL49096.1"/>
    <property type="molecule type" value="Genomic_DNA"/>
</dbReference>
<dbReference type="AlphaFoldDB" id="I3WZP0"/>